<name>X0TY43_9ZZZZ</name>
<evidence type="ECO:0000313" key="1">
    <source>
        <dbReference type="EMBL" id="GAF93052.1"/>
    </source>
</evidence>
<proteinExistence type="predicted"/>
<dbReference type="AlphaFoldDB" id="X0TY43"/>
<reference evidence="1" key="1">
    <citation type="journal article" date="2014" name="Front. Microbiol.">
        <title>High frequency of phylogenetically diverse reductive dehalogenase-homologous genes in deep subseafloor sedimentary metagenomes.</title>
        <authorList>
            <person name="Kawai M."/>
            <person name="Futagami T."/>
            <person name="Toyoda A."/>
            <person name="Takaki Y."/>
            <person name="Nishi S."/>
            <person name="Hori S."/>
            <person name="Arai W."/>
            <person name="Tsubouchi T."/>
            <person name="Morono Y."/>
            <person name="Uchiyama I."/>
            <person name="Ito T."/>
            <person name="Fujiyama A."/>
            <person name="Inagaki F."/>
            <person name="Takami H."/>
        </authorList>
    </citation>
    <scope>NUCLEOTIDE SEQUENCE</scope>
    <source>
        <strain evidence="1">Expedition CK06-06</strain>
    </source>
</reference>
<sequence length="59" mass="6498">PVLQEQREEFAFERKITQETGASNVAQSLARGKSLASQYKYQSFKNAASGISKILMGFG</sequence>
<feature type="non-terminal residue" evidence="1">
    <location>
        <position position="1"/>
    </location>
</feature>
<comment type="caution">
    <text evidence="1">The sequence shown here is derived from an EMBL/GenBank/DDBJ whole genome shotgun (WGS) entry which is preliminary data.</text>
</comment>
<dbReference type="EMBL" id="BARS01015669">
    <property type="protein sequence ID" value="GAF93052.1"/>
    <property type="molecule type" value="Genomic_DNA"/>
</dbReference>
<protein>
    <submittedName>
        <fullName evidence="1">Uncharacterized protein</fullName>
    </submittedName>
</protein>
<organism evidence="1">
    <name type="scientific">marine sediment metagenome</name>
    <dbReference type="NCBI Taxonomy" id="412755"/>
    <lineage>
        <taxon>unclassified sequences</taxon>
        <taxon>metagenomes</taxon>
        <taxon>ecological metagenomes</taxon>
    </lineage>
</organism>
<accession>X0TY43</accession>
<gene>
    <name evidence="1" type="ORF">S01H1_25891</name>
</gene>